<reference evidence="6 7" key="1">
    <citation type="submission" date="2019-01" db="EMBL/GenBank/DDBJ databases">
        <title>Egibacter rhizosphaerae EGI 80759T.</title>
        <authorList>
            <person name="Chen D.-D."/>
            <person name="Tian Y."/>
            <person name="Jiao J.-Y."/>
            <person name="Zhang X.-T."/>
            <person name="Zhang Y.-G."/>
            <person name="Zhang Y."/>
            <person name="Xiao M."/>
            <person name="Shu W.-S."/>
            <person name="Li W.-J."/>
        </authorList>
    </citation>
    <scope>NUCLEOTIDE SEQUENCE [LARGE SCALE GENOMIC DNA]</scope>
    <source>
        <strain evidence="6 7">EGI 80759</strain>
    </source>
</reference>
<evidence type="ECO:0000259" key="5">
    <source>
        <dbReference type="PROSITE" id="PS51635"/>
    </source>
</evidence>
<proteinExistence type="predicted"/>
<dbReference type="Gene3D" id="3.40.1090.10">
    <property type="entry name" value="Cytosolic phospholipase A2 catalytic domain"/>
    <property type="match status" value="2"/>
</dbReference>
<dbReference type="OrthoDB" id="5290098at2"/>
<dbReference type="InterPro" id="IPR050301">
    <property type="entry name" value="NTE"/>
</dbReference>
<feature type="short sequence motif" description="DGA/G" evidence="4">
    <location>
        <begin position="182"/>
        <end position="184"/>
    </location>
</feature>
<dbReference type="SUPFAM" id="SSF52151">
    <property type="entry name" value="FabD/lysophospholipase-like"/>
    <property type="match status" value="1"/>
</dbReference>
<keyword evidence="1 4" id="KW-0378">Hydrolase</keyword>
<dbReference type="PANTHER" id="PTHR14226">
    <property type="entry name" value="NEUROPATHY TARGET ESTERASE/SWISS CHEESE D.MELANOGASTER"/>
    <property type="match status" value="1"/>
</dbReference>
<evidence type="ECO:0000256" key="1">
    <source>
        <dbReference type="ARBA" id="ARBA00022801"/>
    </source>
</evidence>
<dbReference type="GO" id="GO:0016042">
    <property type="term" value="P:lipid catabolic process"/>
    <property type="evidence" value="ECO:0007669"/>
    <property type="project" value="UniProtKB-UniRule"/>
</dbReference>
<sequence>MLGSMSARGGIGLVLGGGGARGLAHVGVLEALEAQGVRPDVLVGVSMGAVVGATYALREDWSRVLREEDWRRLPVVSETRDGDALERLSSYARSARRLAPTVTHWSWRRGFVDDARATLQDLIGEGPNFADCRVPFAAVATDLRAGTRRVLTEGSLLDAVLASASIPGLAAPTEWDGAALADGGFADPAPVDVARALGADRVLGVHVGLPSHEGQVEGGVGALLAAFEIGQRSFANTRFRHADLVLRPGFGQRIRMLEFAAVQAVIDAGARAVEDRRAEIAELVARGVRG</sequence>
<dbReference type="InterPro" id="IPR002641">
    <property type="entry name" value="PNPLA_dom"/>
</dbReference>
<feature type="active site" description="Nucleophile" evidence="4">
    <location>
        <position position="46"/>
    </location>
</feature>
<dbReference type="KEGG" id="erz:ER308_06485"/>
<keyword evidence="3 4" id="KW-0443">Lipid metabolism</keyword>
<evidence type="ECO:0000256" key="4">
    <source>
        <dbReference type="PROSITE-ProRule" id="PRU01161"/>
    </source>
</evidence>
<organism evidence="6 7">
    <name type="scientific">Egibacter rhizosphaerae</name>
    <dbReference type="NCBI Taxonomy" id="1670831"/>
    <lineage>
        <taxon>Bacteria</taxon>
        <taxon>Bacillati</taxon>
        <taxon>Actinomycetota</taxon>
        <taxon>Nitriliruptoria</taxon>
        <taxon>Egibacterales</taxon>
        <taxon>Egibacteraceae</taxon>
        <taxon>Egibacter</taxon>
    </lineage>
</organism>
<dbReference type="AlphaFoldDB" id="A0A411YDE5"/>
<keyword evidence="7" id="KW-1185">Reference proteome</keyword>
<keyword evidence="2 4" id="KW-0442">Lipid degradation</keyword>
<feature type="short sequence motif" description="GXGXXG" evidence="4">
    <location>
        <begin position="17"/>
        <end position="22"/>
    </location>
</feature>
<feature type="active site" description="Proton acceptor" evidence="4">
    <location>
        <position position="182"/>
    </location>
</feature>
<protein>
    <recommendedName>
        <fullName evidence="5">PNPLA domain-containing protein</fullName>
    </recommendedName>
</protein>
<feature type="domain" description="PNPLA" evidence="5">
    <location>
        <begin position="13"/>
        <end position="195"/>
    </location>
</feature>
<dbReference type="PANTHER" id="PTHR14226:SF76">
    <property type="entry name" value="NTE FAMILY PROTEIN RSSA"/>
    <property type="match status" value="1"/>
</dbReference>
<evidence type="ECO:0000313" key="6">
    <source>
        <dbReference type="EMBL" id="QBI19220.1"/>
    </source>
</evidence>
<dbReference type="Proteomes" id="UP000291469">
    <property type="component" value="Chromosome"/>
</dbReference>
<evidence type="ECO:0000313" key="7">
    <source>
        <dbReference type="Proteomes" id="UP000291469"/>
    </source>
</evidence>
<name>A0A411YDE5_9ACTN</name>
<dbReference type="Pfam" id="PF01734">
    <property type="entry name" value="Patatin"/>
    <property type="match status" value="1"/>
</dbReference>
<dbReference type="InterPro" id="IPR016035">
    <property type="entry name" value="Acyl_Trfase/lysoPLipase"/>
</dbReference>
<gene>
    <name evidence="6" type="ORF">ER308_06485</name>
</gene>
<feature type="short sequence motif" description="GXSXG" evidence="4">
    <location>
        <begin position="44"/>
        <end position="48"/>
    </location>
</feature>
<dbReference type="EMBL" id="CP036402">
    <property type="protein sequence ID" value="QBI19220.1"/>
    <property type="molecule type" value="Genomic_DNA"/>
</dbReference>
<evidence type="ECO:0000256" key="2">
    <source>
        <dbReference type="ARBA" id="ARBA00022963"/>
    </source>
</evidence>
<evidence type="ECO:0000256" key="3">
    <source>
        <dbReference type="ARBA" id="ARBA00023098"/>
    </source>
</evidence>
<dbReference type="PROSITE" id="PS51635">
    <property type="entry name" value="PNPLA"/>
    <property type="match status" value="1"/>
</dbReference>
<accession>A0A411YDE5</accession>
<dbReference type="GO" id="GO:0016787">
    <property type="term" value="F:hydrolase activity"/>
    <property type="evidence" value="ECO:0007669"/>
    <property type="project" value="UniProtKB-UniRule"/>
</dbReference>